<dbReference type="Proteomes" id="UP000195871">
    <property type="component" value="Unassembled WGS sequence"/>
</dbReference>
<dbReference type="EMBL" id="NHMM01000001">
    <property type="protein sequence ID" value="OUT24542.1"/>
    <property type="molecule type" value="Genomic_DNA"/>
</dbReference>
<keyword evidence="12" id="KW-1185">Reference proteome</keyword>
<keyword evidence="2" id="KW-0812">Transmembrane</keyword>
<evidence type="ECO:0000313" key="5">
    <source>
        <dbReference type="EMBL" id="AWU76998.1"/>
    </source>
</evidence>
<keyword evidence="4" id="KW-0472">Membrane</keyword>
<evidence type="ECO:0000256" key="4">
    <source>
        <dbReference type="ARBA" id="ARBA00023136"/>
    </source>
</evidence>
<keyword evidence="3" id="KW-1133">Transmembrane helix</keyword>
<protein>
    <submittedName>
        <fullName evidence="7">Protein Asterix</fullName>
    </submittedName>
</protein>
<evidence type="ECO:0000313" key="9">
    <source>
        <dbReference type="Proteomes" id="UP000029867"/>
    </source>
</evidence>
<dbReference type="AlphaFoldDB" id="A0A099P541"/>
<reference evidence="8 11" key="5">
    <citation type="submission" date="2017-05" db="EMBL/GenBank/DDBJ databases">
        <title>The Genome Sequence of Candida krusei Ckrusei653.</title>
        <authorList>
            <person name="Cuomo C."/>
            <person name="Forche A."/>
            <person name="Young S."/>
            <person name="Abouelleil A."/>
            <person name="Cao P."/>
            <person name="Chapman S."/>
            <person name="Cusick C."/>
            <person name="Shea T."/>
            <person name="Nusbaum C."/>
            <person name="Birren B."/>
        </authorList>
    </citation>
    <scope>NUCLEOTIDE SEQUENCE [LARGE SCALE GENOMIC DNA]</scope>
    <source>
        <strain evidence="8 11">Ckrusei653</strain>
    </source>
</reference>
<dbReference type="EMBL" id="MQVM01000004">
    <property type="protein sequence ID" value="ONH76464.1"/>
    <property type="molecule type" value="Genomic_DNA"/>
</dbReference>
<comment type="subcellular location">
    <subcellularLocation>
        <location evidence="1">Membrane</location>
    </subcellularLocation>
</comment>
<reference evidence="7" key="4">
    <citation type="submission" date="2017-01" db="EMBL/GenBank/DDBJ databases">
        <authorList>
            <person name="Mah S.A."/>
            <person name="Swanson W.J."/>
            <person name="Moy G.W."/>
            <person name="Vacquier V.D."/>
        </authorList>
    </citation>
    <scope>NUCLEOTIDE SEQUENCE [LARGE SCALE GENOMIC DNA]</scope>
    <source>
        <strain evidence="7">129</strain>
    </source>
</reference>
<dbReference type="STRING" id="4909.A0A099P541"/>
<dbReference type="PANTHER" id="PTHR28038">
    <property type="entry name" value="ADL329WP"/>
    <property type="match status" value="1"/>
</dbReference>
<evidence type="ECO:0000313" key="7">
    <source>
        <dbReference type="EMBL" id="ONH76464.1"/>
    </source>
</evidence>
<reference evidence="9" key="1">
    <citation type="journal article" date="2014" name="Microb. Cell Fact.">
        <title>Exploiting Issatchenkia orientalis SD108 for succinic acid production.</title>
        <authorList>
            <person name="Xiao H."/>
            <person name="Shao Z."/>
            <person name="Jiang Y."/>
            <person name="Dole S."/>
            <person name="Zhao H."/>
        </authorList>
    </citation>
    <scope>NUCLEOTIDE SEQUENCE [LARGE SCALE GENOMIC DNA]</scope>
    <source>
        <strain evidence="9">SD108</strain>
    </source>
</reference>
<reference evidence="10" key="3">
    <citation type="journal article" date="2017" name="Genome Announc.">
        <title>Genome sequences of Cyberlindnera fabianii 65, Pichia kudriavzevii 129, and Saccharomyces cerevisiae 131 isolated from fermented masau fruits in Zimbabwe.</title>
        <authorList>
            <person name="van Rijswijck I.M.H."/>
            <person name="Derks M.F.L."/>
            <person name="Abee T."/>
            <person name="de Ridder D."/>
            <person name="Smid E.J."/>
        </authorList>
    </citation>
    <scope>NUCLEOTIDE SEQUENCE [LARGE SCALE GENOMIC DNA]</scope>
    <source>
        <strain evidence="10">129</strain>
    </source>
</reference>
<dbReference type="GO" id="GO:0045048">
    <property type="term" value="P:protein insertion into ER membrane"/>
    <property type="evidence" value="ECO:0007669"/>
    <property type="project" value="InterPro"/>
</dbReference>
<evidence type="ECO:0000256" key="2">
    <source>
        <dbReference type="ARBA" id="ARBA00022692"/>
    </source>
</evidence>
<name>A0A099P541_PICKU</name>
<dbReference type="Pfam" id="PF03669">
    <property type="entry name" value="ASTER"/>
    <property type="match status" value="1"/>
</dbReference>
<organism evidence="6 9">
    <name type="scientific">Pichia kudriavzevii</name>
    <name type="common">Yeast</name>
    <name type="synonym">Issatchenkia orientalis</name>
    <dbReference type="NCBI Taxonomy" id="4909"/>
    <lineage>
        <taxon>Eukaryota</taxon>
        <taxon>Fungi</taxon>
        <taxon>Dikarya</taxon>
        <taxon>Ascomycota</taxon>
        <taxon>Saccharomycotina</taxon>
        <taxon>Pichiomycetes</taxon>
        <taxon>Pichiales</taxon>
        <taxon>Pichiaceae</taxon>
        <taxon>Pichia</taxon>
    </lineage>
</organism>
<dbReference type="InterPro" id="IPR005351">
    <property type="entry name" value="ASTER"/>
</dbReference>
<dbReference type="EMBL" id="CP028775">
    <property type="protein sequence ID" value="AWU76998.1"/>
    <property type="molecule type" value="Genomic_DNA"/>
</dbReference>
<evidence type="ECO:0000256" key="3">
    <source>
        <dbReference type="ARBA" id="ARBA00022989"/>
    </source>
</evidence>
<proteinExistence type="predicted"/>
<evidence type="ECO:0000313" key="12">
    <source>
        <dbReference type="Proteomes" id="UP000249293"/>
    </source>
</evidence>
<sequence length="125" mass="13537">MGKEVIRKENVKKYIHTPIKPKNVATNFVAQNMPLAAMFLRNKAIAWACLFFTIQSYLTEPLIKDTSDDSQPAGFRFLFALIALGTSYLDLIFPQSTPAALGAAIANNAATTAVVEAVETAATSK</sequence>
<evidence type="ECO:0000313" key="10">
    <source>
        <dbReference type="Proteomes" id="UP000189274"/>
    </source>
</evidence>
<dbReference type="HOGENOM" id="CLU_129456_1_1_1"/>
<gene>
    <name evidence="7" type="ORF">BOH78_1057</name>
    <name evidence="5" type="ORF">C5L36_0C09060</name>
    <name evidence="8" type="ORF">CAS74_000930</name>
    <name evidence="6" type="ORF">JL09_g571</name>
</gene>
<dbReference type="Proteomes" id="UP000189274">
    <property type="component" value="Unassembled WGS sequence"/>
</dbReference>
<evidence type="ECO:0000256" key="1">
    <source>
        <dbReference type="ARBA" id="ARBA00004370"/>
    </source>
</evidence>
<dbReference type="Proteomes" id="UP000029867">
    <property type="component" value="Unassembled WGS sequence"/>
</dbReference>
<dbReference type="PANTHER" id="PTHR28038:SF1">
    <property type="entry name" value="ADL329WP"/>
    <property type="match status" value="1"/>
</dbReference>
<dbReference type="GO" id="GO:0005789">
    <property type="term" value="C:endoplasmic reticulum membrane"/>
    <property type="evidence" value="ECO:0007669"/>
    <property type="project" value="InterPro"/>
</dbReference>
<evidence type="ECO:0000313" key="8">
    <source>
        <dbReference type="EMBL" id="OUT24542.1"/>
    </source>
</evidence>
<reference evidence="5 12" key="6">
    <citation type="submission" date="2018-06" db="EMBL/GenBank/DDBJ databases">
        <title>Population genomics shows no distinction between pathogenic Candida krusei and environmental Pichia kudriavzevii: One species, four names.</title>
        <authorList>
            <person name="Douglass A.P."/>
            <person name="Offei B."/>
            <person name="Braun-Galleani S."/>
            <person name="Coughlan A.Y."/>
            <person name="Martos A."/>
            <person name="Ortiz-Merino R.A."/>
            <person name="Byrne K.P."/>
            <person name="Wolfe K.H."/>
        </authorList>
    </citation>
    <scope>NUCLEOTIDE SEQUENCE [LARGE SCALE GENOMIC DNA]</scope>
    <source>
        <strain evidence="5 12">CBS573</strain>
    </source>
</reference>
<dbReference type="EMBL" id="JQFK01000003">
    <property type="protein sequence ID" value="KGK40163.1"/>
    <property type="molecule type" value="Genomic_DNA"/>
</dbReference>
<accession>A0A099P541</accession>
<evidence type="ECO:0000313" key="6">
    <source>
        <dbReference type="EMBL" id="KGK40163.1"/>
    </source>
</evidence>
<evidence type="ECO:0000313" key="11">
    <source>
        <dbReference type="Proteomes" id="UP000195871"/>
    </source>
</evidence>
<reference evidence="6" key="2">
    <citation type="submission" date="2014-08" db="EMBL/GenBank/DDBJ databases">
        <title>Exploiting Issatchenkia orientalis SD108 for Succinic Acid Production.</title>
        <authorList>
            <person name="Xiao H."/>
            <person name="Shao Z."/>
            <person name="Jiang Y."/>
            <person name="Dole S."/>
            <person name="Zhao H."/>
        </authorList>
    </citation>
    <scope>NUCLEOTIDE SEQUENCE [LARGE SCALE GENOMIC DNA]</scope>
    <source>
        <strain evidence="6">SD108</strain>
    </source>
</reference>
<dbReference type="eggNOG" id="ENOG502S6JB">
    <property type="taxonomic scope" value="Eukaryota"/>
</dbReference>
<dbReference type="VEuPathDB" id="FungiDB:C5L36_0C09060"/>
<dbReference type="Proteomes" id="UP000249293">
    <property type="component" value="Chromosome 3"/>
</dbReference>
<dbReference type="OrthoDB" id="284718at2759"/>
<dbReference type="GO" id="GO:0044183">
    <property type="term" value="F:protein folding chaperone"/>
    <property type="evidence" value="ECO:0007669"/>
    <property type="project" value="InterPro"/>
</dbReference>